<organism evidence="1 2">
    <name type="scientific">Schistosoma margrebowiei</name>
    <dbReference type="NCBI Taxonomy" id="48269"/>
    <lineage>
        <taxon>Eukaryota</taxon>
        <taxon>Metazoa</taxon>
        <taxon>Spiralia</taxon>
        <taxon>Lophotrochozoa</taxon>
        <taxon>Platyhelminthes</taxon>
        <taxon>Trematoda</taxon>
        <taxon>Digenea</taxon>
        <taxon>Strigeidida</taxon>
        <taxon>Schistosomatoidea</taxon>
        <taxon>Schistosomatidae</taxon>
        <taxon>Schistosoma</taxon>
    </lineage>
</organism>
<dbReference type="AlphaFoldDB" id="A0A183MIQ0"/>
<evidence type="ECO:0000313" key="1">
    <source>
        <dbReference type="EMBL" id="VDP19496.1"/>
    </source>
</evidence>
<sequence length="69" mass="7927">MEDLRVRRRADVDLDHHLVVANMKLKLTKHCTTGGIVLQRFNAALLGDTNKLKVPQDDIWSAFYPNNRP</sequence>
<dbReference type="STRING" id="48269.A0A183MIQ0"/>
<gene>
    <name evidence="1" type="ORF">SMRZ_LOCUS15925</name>
</gene>
<reference evidence="1 2" key="1">
    <citation type="submission" date="2018-11" db="EMBL/GenBank/DDBJ databases">
        <authorList>
            <consortium name="Pathogen Informatics"/>
        </authorList>
    </citation>
    <scope>NUCLEOTIDE SEQUENCE [LARGE SCALE GENOMIC DNA]</scope>
    <source>
        <strain evidence="1 2">Zambia</strain>
    </source>
</reference>
<name>A0A183MIQ0_9TREM</name>
<proteinExistence type="predicted"/>
<protein>
    <submittedName>
        <fullName evidence="1">Uncharacterized protein</fullName>
    </submittedName>
</protein>
<dbReference type="EMBL" id="UZAI01017026">
    <property type="protein sequence ID" value="VDP19496.1"/>
    <property type="molecule type" value="Genomic_DNA"/>
</dbReference>
<accession>A0A183MIQ0</accession>
<evidence type="ECO:0000313" key="2">
    <source>
        <dbReference type="Proteomes" id="UP000277204"/>
    </source>
</evidence>
<dbReference type="Proteomes" id="UP000277204">
    <property type="component" value="Unassembled WGS sequence"/>
</dbReference>
<keyword evidence="2" id="KW-1185">Reference proteome</keyword>